<dbReference type="SUPFAM" id="SSF53474">
    <property type="entry name" value="alpha/beta-Hydrolases"/>
    <property type="match status" value="1"/>
</dbReference>
<accession>A0ABX8CKQ8</accession>
<sequence>MTIAFASTGLLTRSQADVPVDSACPALYVFGVQGTDEGPSDAAPTTDTGALGQFFSALIAAAGATVQRSYVRYGYADDGTETPYQQAVTDAADLLGKNAAEIAQRCQATRIAAAGYGQGAAAVSSFAHTVGTGAGPVEPDTVAGVALFANPARADKAVLPGRPGQTTPTAAPGTAGTAVAQITLTDTGTSGSGIASNSAVDYGSLVGRVADFCTPGDLSCDSTTDTPLTKTVKNIAAQSDTKDPITAISTIAQALAATVWKTTVGVVTEDLSGTSLDQLSYQPTKTLGQRLAEASDPSNTDPRHR</sequence>
<evidence type="ECO:0000256" key="2">
    <source>
        <dbReference type="ARBA" id="ARBA00022487"/>
    </source>
</evidence>
<keyword evidence="2" id="KW-0719">Serine esterase</keyword>
<evidence type="ECO:0000256" key="4">
    <source>
        <dbReference type="ARBA" id="ARBA00023157"/>
    </source>
</evidence>
<dbReference type="PANTHER" id="PTHR33630:SF9">
    <property type="entry name" value="CUTINASE 4"/>
    <property type="match status" value="1"/>
</dbReference>
<dbReference type="PANTHER" id="PTHR33630">
    <property type="entry name" value="CUTINASE RV1984C-RELATED-RELATED"/>
    <property type="match status" value="1"/>
</dbReference>
<evidence type="ECO:0000313" key="7">
    <source>
        <dbReference type="Proteomes" id="UP000683310"/>
    </source>
</evidence>
<dbReference type="InterPro" id="IPR000675">
    <property type="entry name" value="Cutinase/axe"/>
</dbReference>
<evidence type="ECO:0000256" key="3">
    <source>
        <dbReference type="ARBA" id="ARBA00022801"/>
    </source>
</evidence>
<evidence type="ECO:0000256" key="1">
    <source>
        <dbReference type="ARBA" id="ARBA00007534"/>
    </source>
</evidence>
<gene>
    <name evidence="6" type="ORF">KHQ06_24425</name>
</gene>
<organism evidence="6 7">
    <name type="scientific">Nocardia tengchongensis</name>
    <dbReference type="NCBI Taxonomy" id="2055889"/>
    <lineage>
        <taxon>Bacteria</taxon>
        <taxon>Bacillati</taxon>
        <taxon>Actinomycetota</taxon>
        <taxon>Actinomycetes</taxon>
        <taxon>Mycobacteriales</taxon>
        <taxon>Nocardiaceae</taxon>
        <taxon>Nocardia</taxon>
    </lineage>
</organism>
<dbReference type="Pfam" id="PF01083">
    <property type="entry name" value="Cutinase"/>
    <property type="match status" value="1"/>
</dbReference>
<reference evidence="6 7" key="1">
    <citation type="submission" date="2021-04" db="EMBL/GenBank/DDBJ databases">
        <title>Nocardia tengchongensis.</title>
        <authorList>
            <person name="Zhuang k."/>
            <person name="Ran Y."/>
            <person name="Li W."/>
        </authorList>
    </citation>
    <scope>NUCLEOTIDE SEQUENCE [LARGE SCALE GENOMIC DNA]</scope>
    <source>
        <strain evidence="6 7">CFH S0057</strain>
    </source>
</reference>
<keyword evidence="7" id="KW-1185">Reference proteome</keyword>
<dbReference type="Gene3D" id="3.40.50.1820">
    <property type="entry name" value="alpha/beta hydrolase"/>
    <property type="match status" value="1"/>
</dbReference>
<protein>
    <submittedName>
        <fullName evidence="6">Cutinase family protein</fullName>
    </submittedName>
</protein>
<dbReference type="SMART" id="SM01110">
    <property type="entry name" value="Cutinase"/>
    <property type="match status" value="1"/>
</dbReference>
<dbReference type="InterPro" id="IPR029058">
    <property type="entry name" value="AB_hydrolase_fold"/>
</dbReference>
<keyword evidence="3" id="KW-0378">Hydrolase</keyword>
<comment type="similarity">
    <text evidence="1">Belongs to the cutinase family.</text>
</comment>
<feature type="region of interest" description="Disordered" evidence="5">
    <location>
        <begin position="282"/>
        <end position="305"/>
    </location>
</feature>
<dbReference type="Proteomes" id="UP000683310">
    <property type="component" value="Chromosome"/>
</dbReference>
<evidence type="ECO:0000313" key="6">
    <source>
        <dbReference type="EMBL" id="QVI19509.1"/>
    </source>
</evidence>
<dbReference type="EMBL" id="CP074371">
    <property type="protein sequence ID" value="QVI19509.1"/>
    <property type="molecule type" value="Genomic_DNA"/>
</dbReference>
<evidence type="ECO:0000256" key="5">
    <source>
        <dbReference type="SAM" id="MobiDB-lite"/>
    </source>
</evidence>
<keyword evidence="4" id="KW-1015">Disulfide bond</keyword>
<feature type="compositionally biased region" description="Polar residues" evidence="5">
    <location>
        <begin position="296"/>
        <end position="305"/>
    </location>
</feature>
<name>A0ABX8CKQ8_9NOCA</name>
<proteinExistence type="inferred from homology"/>